<accession>A0ABY7TUA5</accession>
<evidence type="ECO:0000313" key="3">
    <source>
        <dbReference type="EMBL" id="WCT76581.1"/>
    </source>
</evidence>
<keyword evidence="4" id="KW-1185">Reference proteome</keyword>
<name>A0ABY7TUA5_9SPHN</name>
<sequence>MKAYLAGLAVMVAVCAPQVAMADDPRDPAMRSAAARARDRAEIQRLNRNQLEYVRRRDAGYAKDWAAYNAAQGQGQGRYAPRSDYEETAYDTPAGDARRDAAAYQQSRRQYEQDLAAWRHAVTQCRNGNYEYCAR</sequence>
<protein>
    <submittedName>
        <fullName evidence="3">Uncharacterized protein</fullName>
    </submittedName>
</protein>
<feature type="region of interest" description="Disordered" evidence="1">
    <location>
        <begin position="73"/>
        <end position="106"/>
    </location>
</feature>
<dbReference type="EMBL" id="CP117417">
    <property type="protein sequence ID" value="WCT76581.1"/>
    <property type="molecule type" value="Genomic_DNA"/>
</dbReference>
<feature type="signal peptide" evidence="2">
    <location>
        <begin position="1"/>
        <end position="22"/>
    </location>
</feature>
<proteinExistence type="predicted"/>
<dbReference type="Proteomes" id="UP001218231">
    <property type="component" value="Chromosome"/>
</dbReference>
<evidence type="ECO:0000313" key="4">
    <source>
        <dbReference type="Proteomes" id="UP001218231"/>
    </source>
</evidence>
<feature type="chain" id="PRO_5047273616" evidence="2">
    <location>
        <begin position="23"/>
        <end position="135"/>
    </location>
</feature>
<evidence type="ECO:0000256" key="2">
    <source>
        <dbReference type="SAM" id="SignalP"/>
    </source>
</evidence>
<dbReference type="RefSeq" id="WP_273616996.1">
    <property type="nucleotide sequence ID" value="NZ_CP117417.1"/>
</dbReference>
<reference evidence="3 4" key="1">
    <citation type="submission" date="2023-02" db="EMBL/GenBank/DDBJ databases">
        <title>Genome sequence of Novosphingobium humi KACC 19094.</title>
        <authorList>
            <person name="Kim S."/>
            <person name="Heo J."/>
            <person name="Kwon S.-W."/>
        </authorList>
    </citation>
    <scope>NUCLEOTIDE SEQUENCE [LARGE SCALE GENOMIC DNA]</scope>
    <source>
        <strain evidence="3 4">KACC 19094</strain>
    </source>
</reference>
<evidence type="ECO:0000256" key="1">
    <source>
        <dbReference type="SAM" id="MobiDB-lite"/>
    </source>
</evidence>
<organism evidence="3 4">
    <name type="scientific">Novosphingobium humi</name>
    <dbReference type="NCBI Taxonomy" id="2282397"/>
    <lineage>
        <taxon>Bacteria</taxon>
        <taxon>Pseudomonadati</taxon>
        <taxon>Pseudomonadota</taxon>
        <taxon>Alphaproteobacteria</taxon>
        <taxon>Sphingomonadales</taxon>
        <taxon>Sphingomonadaceae</taxon>
        <taxon>Novosphingobium</taxon>
    </lineage>
</organism>
<gene>
    <name evidence="3" type="ORF">PQ457_11620</name>
</gene>
<keyword evidence="2" id="KW-0732">Signal</keyword>